<accession>A0A9D1DU27</accession>
<evidence type="ECO:0000259" key="1">
    <source>
        <dbReference type="Pfam" id="PF00534"/>
    </source>
</evidence>
<name>A0A9D1DU27_9FIRM</name>
<dbReference type="PANTHER" id="PTHR12526">
    <property type="entry name" value="GLYCOSYLTRANSFERASE"/>
    <property type="match status" value="1"/>
</dbReference>
<dbReference type="Pfam" id="PF00534">
    <property type="entry name" value="Glycos_transf_1"/>
    <property type="match status" value="1"/>
</dbReference>
<dbReference type="AlphaFoldDB" id="A0A9D1DU27"/>
<dbReference type="Gene3D" id="3.40.50.2000">
    <property type="entry name" value="Glycogen Phosphorylase B"/>
    <property type="match status" value="2"/>
</dbReference>
<gene>
    <name evidence="2" type="ORF">IAB38_03605</name>
</gene>
<evidence type="ECO:0000313" key="2">
    <source>
        <dbReference type="EMBL" id="HIR59114.1"/>
    </source>
</evidence>
<comment type="caution">
    <text evidence="2">The sequence shown here is derived from an EMBL/GenBank/DDBJ whole genome shotgun (WGS) entry which is preliminary data.</text>
</comment>
<evidence type="ECO:0000313" key="3">
    <source>
        <dbReference type="Proteomes" id="UP000824232"/>
    </source>
</evidence>
<dbReference type="GO" id="GO:0016757">
    <property type="term" value="F:glycosyltransferase activity"/>
    <property type="evidence" value="ECO:0007669"/>
    <property type="project" value="InterPro"/>
</dbReference>
<dbReference type="Proteomes" id="UP000824232">
    <property type="component" value="Unassembled WGS sequence"/>
</dbReference>
<dbReference type="InterPro" id="IPR001296">
    <property type="entry name" value="Glyco_trans_1"/>
</dbReference>
<proteinExistence type="predicted"/>
<organism evidence="2 3">
    <name type="scientific">Candidatus Onthousia excrementipullorum</name>
    <dbReference type="NCBI Taxonomy" id="2840884"/>
    <lineage>
        <taxon>Bacteria</taxon>
        <taxon>Bacillati</taxon>
        <taxon>Bacillota</taxon>
        <taxon>Bacilli</taxon>
        <taxon>Candidatus Onthousia</taxon>
    </lineage>
</organism>
<protein>
    <submittedName>
        <fullName evidence="2">Glycosyltransferase</fullName>
    </submittedName>
</protein>
<reference evidence="2" key="1">
    <citation type="submission" date="2020-10" db="EMBL/GenBank/DDBJ databases">
        <authorList>
            <person name="Gilroy R."/>
        </authorList>
    </citation>
    <scope>NUCLEOTIDE SEQUENCE</scope>
    <source>
        <strain evidence="2">CHK184-20233</strain>
    </source>
</reference>
<reference evidence="2" key="2">
    <citation type="journal article" date="2021" name="PeerJ">
        <title>Extensive microbial diversity within the chicken gut microbiome revealed by metagenomics and culture.</title>
        <authorList>
            <person name="Gilroy R."/>
            <person name="Ravi A."/>
            <person name="Getino M."/>
            <person name="Pursley I."/>
            <person name="Horton D.L."/>
            <person name="Alikhan N.F."/>
            <person name="Baker D."/>
            <person name="Gharbi K."/>
            <person name="Hall N."/>
            <person name="Watson M."/>
            <person name="Adriaenssens E.M."/>
            <person name="Foster-Nyarko E."/>
            <person name="Jarju S."/>
            <person name="Secka A."/>
            <person name="Antonio M."/>
            <person name="Oren A."/>
            <person name="Chaudhuri R.R."/>
            <person name="La Ragione R."/>
            <person name="Hildebrand F."/>
            <person name="Pallen M.J."/>
        </authorList>
    </citation>
    <scope>NUCLEOTIDE SEQUENCE</scope>
    <source>
        <strain evidence="2">CHK184-20233</strain>
    </source>
</reference>
<dbReference type="SUPFAM" id="SSF53756">
    <property type="entry name" value="UDP-Glycosyltransferase/glycogen phosphorylase"/>
    <property type="match status" value="1"/>
</dbReference>
<sequence length="382" mass="43962">MKKKISILALHLGYGGVEKAIVSLANSLVKLDKYNIEIVSIYKLYDKPVFDINENIKVTYLLPAKLSPNRKEWSEALHNLKLISLGKESLKSLKILYKRRKSMVDYIKNTDADVIISTRVFLNELLSEYGKEETLKIGWEHNHYHDDMKYATDVIRSAKNLDYFVLVSKGLQKFYHKKMKAYKCKCIYIPNAIENIPKTKSPLTSEHLISVGRLSPEKGYLDLLKIYLDLKNKKCKWHLDIVGDGSERGKLEKFIKENNLENDVTLHGFKNSKEIEKLMHKASIYVMTSYTESFGIVLLEAMSNGLPCLAFDSAEGAKEVITSGRDGYLIKHRNFKAMEKKILDLTKDIETRKELGKNGRRKVKGYISDNICASWEKIIERK</sequence>
<feature type="domain" description="Glycosyl transferase family 1" evidence="1">
    <location>
        <begin position="194"/>
        <end position="361"/>
    </location>
</feature>
<dbReference type="EMBL" id="DVHC01000037">
    <property type="protein sequence ID" value="HIR59114.1"/>
    <property type="molecule type" value="Genomic_DNA"/>
</dbReference>